<dbReference type="EMBL" id="ML737726">
    <property type="protein sequence ID" value="KAE8361699.1"/>
    <property type="molecule type" value="Genomic_DNA"/>
</dbReference>
<keyword evidence="2" id="KW-1185">Reference proteome</keyword>
<gene>
    <name evidence="1" type="ORF">BDV27DRAFT_132634</name>
</gene>
<proteinExistence type="predicted"/>
<accession>A0A5N6ZXS2</accession>
<dbReference type="RefSeq" id="XP_031924780.1">
    <property type="nucleotide sequence ID" value="XM_032067923.1"/>
</dbReference>
<reference evidence="1 2" key="1">
    <citation type="submission" date="2019-04" db="EMBL/GenBank/DDBJ databases">
        <title>Friends and foes A comparative genomics studyof 23 Aspergillus species from section Flavi.</title>
        <authorList>
            <consortium name="DOE Joint Genome Institute"/>
            <person name="Kjaerbolling I."/>
            <person name="Vesth T."/>
            <person name="Frisvad J.C."/>
            <person name="Nybo J.L."/>
            <person name="Theobald S."/>
            <person name="Kildgaard S."/>
            <person name="Isbrandt T."/>
            <person name="Kuo A."/>
            <person name="Sato A."/>
            <person name="Lyhne E.K."/>
            <person name="Kogle M.E."/>
            <person name="Wiebenga A."/>
            <person name="Kun R.S."/>
            <person name="Lubbers R.J."/>
            <person name="Makela M.R."/>
            <person name="Barry K."/>
            <person name="Chovatia M."/>
            <person name="Clum A."/>
            <person name="Daum C."/>
            <person name="Haridas S."/>
            <person name="He G."/>
            <person name="LaButti K."/>
            <person name="Lipzen A."/>
            <person name="Mondo S."/>
            <person name="Riley R."/>
            <person name="Salamov A."/>
            <person name="Simmons B.A."/>
            <person name="Magnuson J.K."/>
            <person name="Henrissat B."/>
            <person name="Mortensen U.H."/>
            <person name="Larsen T.O."/>
            <person name="Devries R.P."/>
            <person name="Grigoriev I.V."/>
            <person name="Machida M."/>
            <person name="Baker S.E."/>
            <person name="Andersen M.R."/>
        </authorList>
    </citation>
    <scope>NUCLEOTIDE SEQUENCE [LARGE SCALE GENOMIC DNA]</scope>
    <source>
        <strain evidence="1 2">CBS 763.97</strain>
    </source>
</reference>
<dbReference type="OrthoDB" id="4439444at2759"/>
<evidence type="ECO:0000313" key="1">
    <source>
        <dbReference type="EMBL" id="KAE8361699.1"/>
    </source>
</evidence>
<protein>
    <submittedName>
        <fullName evidence="1">Uncharacterized protein</fullName>
    </submittedName>
</protein>
<name>A0A5N6ZXS2_9EURO</name>
<dbReference type="AlphaFoldDB" id="A0A5N6ZXS2"/>
<dbReference type="GeneID" id="43652369"/>
<dbReference type="Proteomes" id="UP000326268">
    <property type="component" value="Unassembled WGS sequence"/>
</dbReference>
<sequence>MIQESCQSSGSNGDRIYEFSARDNWQGRPTTNPHSPASTAEYVDYYRGFLDQLLDLFQSEDQPAIDRVISLIRSGASQEEVFAMIQSTNT</sequence>
<evidence type="ECO:0000313" key="2">
    <source>
        <dbReference type="Proteomes" id="UP000326268"/>
    </source>
</evidence>
<organism evidence="1 2">
    <name type="scientific">Aspergillus caelatus</name>
    <dbReference type="NCBI Taxonomy" id="61420"/>
    <lineage>
        <taxon>Eukaryota</taxon>
        <taxon>Fungi</taxon>
        <taxon>Dikarya</taxon>
        <taxon>Ascomycota</taxon>
        <taxon>Pezizomycotina</taxon>
        <taxon>Eurotiomycetes</taxon>
        <taxon>Eurotiomycetidae</taxon>
        <taxon>Eurotiales</taxon>
        <taxon>Aspergillaceae</taxon>
        <taxon>Aspergillus</taxon>
        <taxon>Aspergillus subgen. Circumdati</taxon>
    </lineage>
</organism>